<evidence type="ECO:0000256" key="1">
    <source>
        <dbReference type="PROSITE-ProRule" id="PRU00047"/>
    </source>
</evidence>
<keyword evidence="5" id="KW-1185">Reference proteome</keyword>
<dbReference type="Pfam" id="PF00098">
    <property type="entry name" value="zf-CCHC"/>
    <property type="match status" value="1"/>
</dbReference>
<dbReference type="PANTHER" id="PTHR22639">
    <property type="entry name" value="GAG-RELATED PROTEIN"/>
    <property type="match status" value="1"/>
</dbReference>
<dbReference type="SUPFAM" id="SSF57756">
    <property type="entry name" value="Retrovirus zinc finger-like domains"/>
    <property type="match status" value="1"/>
</dbReference>
<keyword evidence="1" id="KW-0479">Metal-binding</keyword>
<dbReference type="EMBL" id="CALNXI010003392">
    <property type="protein sequence ID" value="CAH3193133.1"/>
    <property type="molecule type" value="Genomic_DNA"/>
</dbReference>
<evidence type="ECO:0000256" key="2">
    <source>
        <dbReference type="SAM" id="MobiDB-lite"/>
    </source>
</evidence>
<gene>
    <name evidence="4" type="ORF">PEVE_00025227</name>
</gene>
<dbReference type="SMART" id="SM00343">
    <property type="entry name" value="ZnF_C2HC"/>
    <property type="match status" value="2"/>
</dbReference>
<keyword evidence="1" id="KW-0863">Zinc-finger</keyword>
<keyword evidence="1" id="KW-0862">Zinc</keyword>
<feature type="domain" description="CCHC-type" evidence="3">
    <location>
        <begin position="183"/>
        <end position="196"/>
    </location>
</feature>
<dbReference type="Gene3D" id="4.10.60.10">
    <property type="entry name" value="Zinc finger, CCHC-type"/>
    <property type="match status" value="1"/>
</dbReference>
<feature type="non-terminal residue" evidence="4">
    <location>
        <position position="364"/>
    </location>
</feature>
<reference evidence="4 5" key="1">
    <citation type="submission" date="2022-05" db="EMBL/GenBank/DDBJ databases">
        <authorList>
            <consortium name="Genoscope - CEA"/>
            <person name="William W."/>
        </authorList>
    </citation>
    <scope>NUCLEOTIDE SEQUENCE [LARGE SCALE GENOMIC DNA]</scope>
</reference>
<dbReference type="PANTHER" id="PTHR22639:SF3">
    <property type="entry name" value="ZINC FINGER CCHC DOMAIN-CONTAINING PROTEIN 3"/>
    <property type="match status" value="1"/>
</dbReference>
<proteinExistence type="predicted"/>
<dbReference type="PROSITE" id="PS50158">
    <property type="entry name" value="ZF_CCHC"/>
    <property type="match status" value="1"/>
</dbReference>
<dbReference type="InterPro" id="IPR001878">
    <property type="entry name" value="Znf_CCHC"/>
</dbReference>
<feature type="compositionally biased region" description="Low complexity" evidence="2">
    <location>
        <begin position="353"/>
        <end position="364"/>
    </location>
</feature>
<protein>
    <recommendedName>
        <fullName evidence="3">CCHC-type domain-containing protein</fullName>
    </recommendedName>
</protein>
<comment type="caution">
    <text evidence="4">The sequence shown here is derived from an EMBL/GenBank/DDBJ whole genome shotgun (WGS) entry which is preliminary data.</text>
</comment>
<evidence type="ECO:0000259" key="3">
    <source>
        <dbReference type="PROSITE" id="PS50158"/>
    </source>
</evidence>
<dbReference type="InterPro" id="IPR036875">
    <property type="entry name" value="Znf_CCHC_sf"/>
</dbReference>
<dbReference type="InterPro" id="IPR042509">
    <property type="entry name" value="ZCCHC3"/>
</dbReference>
<feature type="region of interest" description="Disordered" evidence="2">
    <location>
        <begin position="205"/>
        <end position="364"/>
    </location>
</feature>
<evidence type="ECO:0000313" key="4">
    <source>
        <dbReference type="EMBL" id="CAH3193133.1"/>
    </source>
</evidence>
<organism evidence="4 5">
    <name type="scientific">Porites evermanni</name>
    <dbReference type="NCBI Taxonomy" id="104178"/>
    <lineage>
        <taxon>Eukaryota</taxon>
        <taxon>Metazoa</taxon>
        <taxon>Cnidaria</taxon>
        <taxon>Anthozoa</taxon>
        <taxon>Hexacorallia</taxon>
        <taxon>Scleractinia</taxon>
        <taxon>Fungiina</taxon>
        <taxon>Poritidae</taxon>
        <taxon>Porites</taxon>
    </lineage>
</organism>
<sequence length="364" mass="38383">MAAVLQCPRTLAVHFPSEIYRSTGSSQVLPELVKSLDLPNVCAVQFMPNGVVRVTYKEPAQCDAALASGISFRGAPLRVAPVDSRTRLVYVRDLPVEVPDDGHKVFLRAFGVVHSCVRQTYPRLPQVATGTRVVKVTLAKDLPSSARISGFDVRFWYQGQPQACPVCRSYGHRVKDCPFNGLCRRCSQPGHMARECSFRRSSVSTAAASSVPNDEDEDDPDYVLSSASEPGSCSGDEEVLRSVPTSVLAARARKRSAPPAVPSDESSVDLRDNELSPASDPVDPAPGTPESASAAVASVPDPDPVTASAVPDPVADPVPGTPVSASDVPVLPPAKESSGSKPKKKKPRPSPAAPASASAESTPV</sequence>
<evidence type="ECO:0000313" key="5">
    <source>
        <dbReference type="Proteomes" id="UP001159427"/>
    </source>
</evidence>
<accession>A0ABN8SNT6</accession>
<name>A0ABN8SNT6_9CNID</name>
<feature type="compositionally biased region" description="Low complexity" evidence="2">
    <location>
        <begin position="291"/>
        <end position="313"/>
    </location>
</feature>
<dbReference type="Proteomes" id="UP001159427">
    <property type="component" value="Unassembled WGS sequence"/>
</dbReference>